<organism evidence="1 2">
    <name type="scientific">Nocardia caishijiensis</name>
    <dbReference type="NCBI Taxonomy" id="184756"/>
    <lineage>
        <taxon>Bacteria</taxon>
        <taxon>Bacillati</taxon>
        <taxon>Actinomycetota</taxon>
        <taxon>Actinomycetes</taxon>
        <taxon>Mycobacteriales</taxon>
        <taxon>Nocardiaceae</taxon>
        <taxon>Nocardia</taxon>
    </lineage>
</organism>
<keyword evidence="2" id="KW-1185">Reference proteome</keyword>
<reference evidence="1 2" key="1">
    <citation type="submission" date="2019-07" db="EMBL/GenBank/DDBJ databases">
        <title>Genomic Encyclopedia of Type Strains, Phase IV (KMG-IV): sequencing the most valuable type-strain genomes for metagenomic binning, comparative biology and taxonomic classification.</title>
        <authorList>
            <person name="Goeker M."/>
        </authorList>
    </citation>
    <scope>NUCLEOTIDE SEQUENCE [LARGE SCALE GENOMIC DNA]</scope>
    <source>
        <strain evidence="1 2">DSM 44831</strain>
    </source>
</reference>
<dbReference type="Proteomes" id="UP000798951">
    <property type="component" value="Unassembled WGS sequence"/>
</dbReference>
<dbReference type="EMBL" id="VMSD01000003">
    <property type="protein sequence ID" value="KAF0847582.1"/>
    <property type="molecule type" value="Genomic_DNA"/>
</dbReference>
<proteinExistence type="predicted"/>
<sequence>MAHEIMFRLGRETLDKELSKHVMELMNRDHLTWEEFRRVCALLDKLGYPDLIRIVIARASESEDPDIAEVVEDYGNL</sequence>
<protein>
    <submittedName>
        <fullName evidence="1">Uncharacterized protein</fullName>
    </submittedName>
</protein>
<name>A0ABQ6YP61_9NOCA</name>
<comment type="caution">
    <text evidence="1">The sequence shown here is derived from an EMBL/GenBank/DDBJ whole genome shotgun (WGS) entry which is preliminary data.</text>
</comment>
<evidence type="ECO:0000313" key="2">
    <source>
        <dbReference type="Proteomes" id="UP000798951"/>
    </source>
</evidence>
<gene>
    <name evidence="1" type="ORF">FNL39_103484</name>
</gene>
<accession>A0ABQ6YP61</accession>
<evidence type="ECO:0000313" key="1">
    <source>
        <dbReference type="EMBL" id="KAF0847582.1"/>
    </source>
</evidence>